<feature type="domain" description="FAD-binding PCMH-type" evidence="4">
    <location>
        <begin position="1"/>
        <end position="177"/>
    </location>
</feature>
<dbReference type="PROSITE" id="PS51387">
    <property type="entry name" value="FAD_PCMH"/>
    <property type="match status" value="1"/>
</dbReference>
<evidence type="ECO:0000256" key="1">
    <source>
        <dbReference type="ARBA" id="ARBA00022630"/>
    </source>
</evidence>
<evidence type="ECO:0000313" key="6">
    <source>
        <dbReference type="Proteomes" id="UP000189177"/>
    </source>
</evidence>
<dbReference type="InterPro" id="IPR016169">
    <property type="entry name" value="FAD-bd_PCMH_sub2"/>
</dbReference>
<dbReference type="STRING" id="252474.B1A74_08300"/>
<dbReference type="NCBIfam" id="NF008439">
    <property type="entry name" value="PRK11282.1"/>
    <property type="match status" value="1"/>
</dbReference>
<dbReference type="RefSeq" id="WP_077244350.1">
    <property type="nucleotide sequence ID" value="NZ_MUZR01000028.1"/>
</dbReference>
<dbReference type="PANTHER" id="PTHR11748:SF103">
    <property type="entry name" value="GLYCOLATE OXIDASE SUBUNIT GLCE"/>
    <property type="match status" value="1"/>
</dbReference>
<evidence type="ECO:0000256" key="3">
    <source>
        <dbReference type="SAM" id="MobiDB-lite"/>
    </source>
</evidence>
<protein>
    <submittedName>
        <fullName evidence="5">Glycolate oxidase subunit GlcE</fullName>
    </submittedName>
</protein>
<dbReference type="Pfam" id="PF01565">
    <property type="entry name" value="FAD_binding_4"/>
    <property type="match status" value="1"/>
</dbReference>
<dbReference type="Proteomes" id="UP000189177">
    <property type="component" value="Unassembled WGS sequence"/>
</dbReference>
<dbReference type="InterPro" id="IPR036318">
    <property type="entry name" value="FAD-bd_PCMH-like_sf"/>
</dbReference>
<dbReference type="EMBL" id="MUZR01000028">
    <property type="protein sequence ID" value="OOC09966.1"/>
    <property type="molecule type" value="Genomic_DNA"/>
</dbReference>
<evidence type="ECO:0000256" key="2">
    <source>
        <dbReference type="ARBA" id="ARBA00022827"/>
    </source>
</evidence>
<keyword evidence="6" id="KW-1185">Reference proteome</keyword>
<reference evidence="5 6" key="1">
    <citation type="submission" date="2017-02" db="EMBL/GenBank/DDBJ databases">
        <title>Genomic diversity within the haloalkaliphilic genus Thioalkalivibrio.</title>
        <authorList>
            <person name="Ahn A.-C."/>
            <person name="Meier-Kolthoff J."/>
            <person name="Overmars L."/>
            <person name="Richter M."/>
            <person name="Woyke T."/>
            <person name="Sorokin D.Y."/>
            <person name="Muyzer G."/>
        </authorList>
    </citation>
    <scope>NUCLEOTIDE SEQUENCE [LARGE SCALE GENOMIC DNA]</scope>
    <source>
        <strain evidence="5 6">HL17</strain>
    </source>
</reference>
<dbReference type="InterPro" id="IPR006094">
    <property type="entry name" value="Oxid_FAD_bind_N"/>
</dbReference>
<proteinExistence type="predicted"/>
<gene>
    <name evidence="5" type="ORF">B1A74_08300</name>
</gene>
<accession>A0A1V2ZY14</accession>
<dbReference type="AlphaFoldDB" id="A0A1V2ZY14"/>
<dbReference type="PANTHER" id="PTHR11748">
    <property type="entry name" value="D-LACTATE DEHYDROGENASE"/>
    <property type="match status" value="1"/>
</dbReference>
<dbReference type="Gene3D" id="3.30.465.10">
    <property type="match status" value="1"/>
</dbReference>
<sequence length="369" mass="38942">MSETADHSQELARAVREAADGGRRLWIAGGGTRAAIARPDPLPADVETLDVTAHRGITHLAPSELVVSVRAGTPLAELQTELAAVGMMLPFEPGDPGPGATVGGMVATGLSGPRRPWTASLRDAVLGTRVINGSGEILRFGGEVMKNVAGFDVSRLMAGSLGGLGVLLEVSFKLLPRPAHELTLQRNLDAAGFIDACRELGRTALPLSGLAWNDGRMYLRLSGGEQAVTEAAERLGDAPAADGEGFWSGLRDHRAEPFTREPAPGERLWRIVVPPATPPPELPGEWLLNWGGGERWLRSEADPARVRTAVEAAGGHARIWHGDPAGAPRLHPRGTALEGLEARVRQSMDPEGMFHSPLLPGSPARATGT</sequence>
<dbReference type="OrthoDB" id="9811557at2"/>
<dbReference type="SUPFAM" id="SSF55103">
    <property type="entry name" value="FAD-linked oxidases, C-terminal domain"/>
    <property type="match status" value="1"/>
</dbReference>
<feature type="region of interest" description="Disordered" evidence="3">
    <location>
        <begin position="350"/>
        <end position="369"/>
    </location>
</feature>
<dbReference type="InterPro" id="IPR016164">
    <property type="entry name" value="FAD-linked_Oxase-like_C"/>
</dbReference>
<dbReference type="GO" id="GO:0003824">
    <property type="term" value="F:catalytic activity"/>
    <property type="evidence" value="ECO:0007669"/>
    <property type="project" value="InterPro"/>
</dbReference>
<evidence type="ECO:0000259" key="4">
    <source>
        <dbReference type="PROSITE" id="PS51387"/>
    </source>
</evidence>
<evidence type="ECO:0000313" key="5">
    <source>
        <dbReference type="EMBL" id="OOC09966.1"/>
    </source>
</evidence>
<name>A0A1V2ZY14_9GAMM</name>
<dbReference type="GO" id="GO:0071949">
    <property type="term" value="F:FAD binding"/>
    <property type="evidence" value="ECO:0007669"/>
    <property type="project" value="InterPro"/>
</dbReference>
<comment type="caution">
    <text evidence="5">The sequence shown here is derived from an EMBL/GenBank/DDBJ whole genome shotgun (WGS) entry which is preliminary data.</text>
</comment>
<dbReference type="InterPro" id="IPR016166">
    <property type="entry name" value="FAD-bd_PCMH"/>
</dbReference>
<dbReference type="SUPFAM" id="SSF56176">
    <property type="entry name" value="FAD-binding/transporter-associated domain-like"/>
    <property type="match status" value="1"/>
</dbReference>
<keyword evidence="1" id="KW-0285">Flavoprotein</keyword>
<keyword evidence="2" id="KW-0274">FAD</keyword>
<organism evidence="5 6">
    <name type="scientific">Thioalkalivibrio halophilus</name>
    <dbReference type="NCBI Taxonomy" id="252474"/>
    <lineage>
        <taxon>Bacteria</taxon>
        <taxon>Pseudomonadati</taxon>
        <taxon>Pseudomonadota</taxon>
        <taxon>Gammaproteobacteria</taxon>
        <taxon>Chromatiales</taxon>
        <taxon>Ectothiorhodospiraceae</taxon>
        <taxon>Thioalkalivibrio</taxon>
    </lineage>
</organism>